<evidence type="ECO:0000313" key="1">
    <source>
        <dbReference type="EMBL" id="GFB15187.1"/>
    </source>
</evidence>
<comment type="caution">
    <text evidence="1">The sequence shown here is derived from an EMBL/GenBank/DDBJ whole genome shotgun (WGS) entry which is preliminary data.</text>
</comment>
<sequence length="75" mass="7881">RADGRLTLQLVEPCEPKRVTKDVVEVEEGEKVVKSGGEGGGISYKAAVKAAATAATGSCLIVNQNRLHVIRPVPI</sequence>
<proteinExistence type="predicted"/>
<reference evidence="1" key="1">
    <citation type="journal article" date="2019" name="Sci. Rep.">
        <title>Draft genome of Tanacetum cinerariifolium, the natural source of mosquito coil.</title>
        <authorList>
            <person name="Yamashiro T."/>
            <person name="Shiraishi A."/>
            <person name="Satake H."/>
            <person name="Nakayama K."/>
        </authorList>
    </citation>
    <scope>NUCLEOTIDE SEQUENCE</scope>
</reference>
<organism evidence="1">
    <name type="scientific">Tanacetum cinerariifolium</name>
    <name type="common">Dalmatian daisy</name>
    <name type="synonym">Chrysanthemum cinerariifolium</name>
    <dbReference type="NCBI Taxonomy" id="118510"/>
    <lineage>
        <taxon>Eukaryota</taxon>
        <taxon>Viridiplantae</taxon>
        <taxon>Streptophyta</taxon>
        <taxon>Embryophyta</taxon>
        <taxon>Tracheophyta</taxon>
        <taxon>Spermatophyta</taxon>
        <taxon>Magnoliopsida</taxon>
        <taxon>eudicotyledons</taxon>
        <taxon>Gunneridae</taxon>
        <taxon>Pentapetalae</taxon>
        <taxon>asterids</taxon>
        <taxon>campanulids</taxon>
        <taxon>Asterales</taxon>
        <taxon>Asteraceae</taxon>
        <taxon>Asteroideae</taxon>
        <taxon>Anthemideae</taxon>
        <taxon>Anthemidinae</taxon>
        <taxon>Tanacetum</taxon>
    </lineage>
</organism>
<feature type="non-terminal residue" evidence="1">
    <location>
        <position position="1"/>
    </location>
</feature>
<dbReference type="EMBL" id="BKCJ010563327">
    <property type="protein sequence ID" value="GFB15187.1"/>
    <property type="molecule type" value="Genomic_DNA"/>
</dbReference>
<accession>A0A699L0N5</accession>
<protein>
    <submittedName>
        <fullName evidence="1">Uncharacterized protein</fullName>
    </submittedName>
</protein>
<dbReference type="AlphaFoldDB" id="A0A699L0N5"/>
<name>A0A699L0N5_TANCI</name>
<gene>
    <name evidence="1" type="ORF">Tci_687158</name>
</gene>